<sequence length="90" mass="9641">MVDPHVSLDEDTLSPAAQRLRGPLEDQLTSALKAAADKVGESYAGEDVEQVMDELVTAAKKGLHPDIAAGFDPDPTQLRALAEAIVHEHR</sequence>
<evidence type="ECO:0000313" key="3">
    <source>
        <dbReference type="Proteomes" id="UP000317982"/>
    </source>
</evidence>
<protein>
    <submittedName>
        <fullName evidence="2">Uncharacterized protein</fullName>
    </submittedName>
</protein>
<dbReference type="AlphaFoldDB" id="A0A545AXN0"/>
<organism evidence="2 3">
    <name type="scientific">Cryptosporangium phraense</name>
    <dbReference type="NCBI Taxonomy" id="2593070"/>
    <lineage>
        <taxon>Bacteria</taxon>
        <taxon>Bacillati</taxon>
        <taxon>Actinomycetota</taxon>
        <taxon>Actinomycetes</taxon>
        <taxon>Cryptosporangiales</taxon>
        <taxon>Cryptosporangiaceae</taxon>
        <taxon>Cryptosporangium</taxon>
    </lineage>
</organism>
<reference evidence="2 3" key="1">
    <citation type="submission" date="2019-07" db="EMBL/GenBank/DDBJ databases">
        <title>Cryptosporangium phraense sp. nov., isolated from plant litter.</title>
        <authorList>
            <person name="Suriyachadkun C."/>
        </authorList>
    </citation>
    <scope>NUCLEOTIDE SEQUENCE [LARGE SCALE GENOMIC DNA]</scope>
    <source>
        <strain evidence="2 3">A-T 5661</strain>
    </source>
</reference>
<gene>
    <name evidence="2" type="ORF">FL583_06255</name>
</gene>
<comment type="caution">
    <text evidence="2">The sequence shown here is derived from an EMBL/GenBank/DDBJ whole genome shotgun (WGS) entry which is preliminary data.</text>
</comment>
<name>A0A545AXN0_9ACTN</name>
<dbReference type="EMBL" id="VIRS01000003">
    <property type="protein sequence ID" value="TQS46080.1"/>
    <property type="molecule type" value="Genomic_DNA"/>
</dbReference>
<accession>A0A545AXN0</accession>
<feature type="region of interest" description="Disordered" evidence="1">
    <location>
        <begin position="1"/>
        <end position="24"/>
    </location>
</feature>
<proteinExistence type="predicted"/>
<dbReference type="Proteomes" id="UP000317982">
    <property type="component" value="Unassembled WGS sequence"/>
</dbReference>
<dbReference type="OrthoDB" id="3395440at2"/>
<evidence type="ECO:0000313" key="2">
    <source>
        <dbReference type="EMBL" id="TQS46080.1"/>
    </source>
</evidence>
<dbReference type="InParanoid" id="A0A545AXN0"/>
<evidence type="ECO:0000256" key="1">
    <source>
        <dbReference type="SAM" id="MobiDB-lite"/>
    </source>
</evidence>
<dbReference type="RefSeq" id="WP_142703487.1">
    <property type="nucleotide sequence ID" value="NZ_VIRS01000003.1"/>
</dbReference>
<keyword evidence="3" id="KW-1185">Reference proteome</keyword>